<dbReference type="Proteomes" id="UP001595906">
    <property type="component" value="Unassembled WGS sequence"/>
</dbReference>
<organism evidence="1 2">
    <name type="scientific">Parasediminibacterium paludis</name>
    <dbReference type="NCBI Taxonomy" id="908966"/>
    <lineage>
        <taxon>Bacteria</taxon>
        <taxon>Pseudomonadati</taxon>
        <taxon>Bacteroidota</taxon>
        <taxon>Chitinophagia</taxon>
        <taxon>Chitinophagales</taxon>
        <taxon>Chitinophagaceae</taxon>
        <taxon>Parasediminibacterium</taxon>
    </lineage>
</organism>
<proteinExistence type="predicted"/>
<dbReference type="RefSeq" id="WP_379011399.1">
    <property type="nucleotide sequence ID" value="NZ_JBHSDC010000001.1"/>
</dbReference>
<keyword evidence="2" id="KW-1185">Reference proteome</keyword>
<dbReference type="EMBL" id="JBHSDC010000001">
    <property type="protein sequence ID" value="MFC4230313.1"/>
    <property type="molecule type" value="Genomic_DNA"/>
</dbReference>
<reference evidence="2" key="1">
    <citation type="journal article" date="2019" name="Int. J. Syst. Evol. Microbiol.">
        <title>The Global Catalogue of Microorganisms (GCM) 10K type strain sequencing project: providing services to taxonomists for standard genome sequencing and annotation.</title>
        <authorList>
            <consortium name="The Broad Institute Genomics Platform"/>
            <consortium name="The Broad Institute Genome Sequencing Center for Infectious Disease"/>
            <person name="Wu L."/>
            <person name="Ma J."/>
        </authorList>
    </citation>
    <scope>NUCLEOTIDE SEQUENCE [LARGE SCALE GENOMIC DNA]</scope>
    <source>
        <strain evidence="2">CECT 8010</strain>
    </source>
</reference>
<evidence type="ECO:0000313" key="2">
    <source>
        <dbReference type="Proteomes" id="UP001595906"/>
    </source>
</evidence>
<dbReference type="InterPro" id="IPR016024">
    <property type="entry name" value="ARM-type_fold"/>
</dbReference>
<protein>
    <recommendedName>
        <fullName evidence="3">HEAT repeat protein</fullName>
    </recommendedName>
</protein>
<evidence type="ECO:0008006" key="3">
    <source>
        <dbReference type="Google" id="ProtNLM"/>
    </source>
</evidence>
<dbReference type="SUPFAM" id="SSF48371">
    <property type="entry name" value="ARM repeat"/>
    <property type="match status" value="1"/>
</dbReference>
<sequence length="173" mass="19916">MNIAEAILEKYSTDHAIAITTYAASSRAKFKELMDCFASDHYRLSQRASWCVNWAAKKYLEMLEPYIDLLVERLQRPNANDSVQRNALRILNDTNIPEQHHGNLMNICFAFIEDPNTATAVTAFSLHMLRKLSKFYPEILPELQLLIEDRIDNETPAFKSAAKQILKLKMIKV</sequence>
<dbReference type="InterPro" id="IPR011989">
    <property type="entry name" value="ARM-like"/>
</dbReference>
<accession>A0ABV8PR27</accession>
<comment type="caution">
    <text evidence="1">The sequence shown here is derived from an EMBL/GenBank/DDBJ whole genome shotgun (WGS) entry which is preliminary data.</text>
</comment>
<gene>
    <name evidence="1" type="ORF">ACFOW1_00320</name>
</gene>
<name>A0ABV8PR27_9BACT</name>
<evidence type="ECO:0000313" key="1">
    <source>
        <dbReference type="EMBL" id="MFC4230313.1"/>
    </source>
</evidence>
<dbReference type="Gene3D" id="1.25.10.10">
    <property type="entry name" value="Leucine-rich Repeat Variant"/>
    <property type="match status" value="1"/>
</dbReference>